<evidence type="ECO:0000256" key="1">
    <source>
        <dbReference type="SAM" id="Phobius"/>
    </source>
</evidence>
<organism evidence="2 3">
    <name type="scientific">Archangium violaceum Cb vi76</name>
    <dbReference type="NCBI Taxonomy" id="1406225"/>
    <lineage>
        <taxon>Bacteria</taxon>
        <taxon>Pseudomonadati</taxon>
        <taxon>Myxococcota</taxon>
        <taxon>Myxococcia</taxon>
        <taxon>Myxococcales</taxon>
        <taxon>Cystobacterineae</taxon>
        <taxon>Archangiaceae</taxon>
        <taxon>Archangium</taxon>
    </lineage>
</organism>
<dbReference type="Proteomes" id="UP000028547">
    <property type="component" value="Unassembled WGS sequence"/>
</dbReference>
<feature type="transmembrane region" description="Helical" evidence="1">
    <location>
        <begin position="303"/>
        <end position="322"/>
    </location>
</feature>
<dbReference type="Pfam" id="PF14264">
    <property type="entry name" value="Glucos_trans_II"/>
    <property type="match status" value="1"/>
</dbReference>
<keyword evidence="1" id="KW-1133">Transmembrane helix</keyword>
<name>A0A084T1Q8_9BACT</name>
<dbReference type="EMBL" id="JPMI01000006">
    <property type="protein sequence ID" value="KFA94643.1"/>
    <property type="molecule type" value="Genomic_DNA"/>
</dbReference>
<keyword evidence="1" id="KW-0812">Transmembrane</keyword>
<evidence type="ECO:0000313" key="2">
    <source>
        <dbReference type="EMBL" id="KFA94643.1"/>
    </source>
</evidence>
<feature type="transmembrane region" description="Helical" evidence="1">
    <location>
        <begin position="273"/>
        <end position="291"/>
    </location>
</feature>
<feature type="transmembrane region" description="Helical" evidence="1">
    <location>
        <begin position="334"/>
        <end position="351"/>
    </location>
</feature>
<evidence type="ECO:0000313" key="3">
    <source>
        <dbReference type="Proteomes" id="UP000028547"/>
    </source>
</evidence>
<dbReference type="RefSeq" id="WP_043389072.1">
    <property type="nucleotide sequence ID" value="NZ_JPMI01000006.1"/>
</dbReference>
<feature type="transmembrane region" description="Helical" evidence="1">
    <location>
        <begin position="81"/>
        <end position="101"/>
    </location>
</feature>
<feature type="transmembrane region" description="Helical" evidence="1">
    <location>
        <begin position="130"/>
        <end position="148"/>
    </location>
</feature>
<feature type="transmembrane region" description="Helical" evidence="1">
    <location>
        <begin position="160"/>
        <end position="188"/>
    </location>
</feature>
<comment type="caution">
    <text evidence="2">The sequence shown here is derived from an EMBL/GenBank/DDBJ whole genome shotgun (WGS) entry which is preliminary data.</text>
</comment>
<proteinExistence type="predicted"/>
<reference evidence="2 3" key="1">
    <citation type="submission" date="2014-07" db="EMBL/GenBank/DDBJ databases">
        <title>Draft Genome Sequence of Gephyronic Acid Producer, Cystobacter violaceus Strain Cb vi76.</title>
        <authorList>
            <person name="Stevens D.C."/>
            <person name="Young J."/>
            <person name="Carmichael R."/>
            <person name="Tan J."/>
            <person name="Taylor R.E."/>
        </authorList>
    </citation>
    <scope>NUCLEOTIDE SEQUENCE [LARGE SCALE GENOMIC DNA]</scope>
    <source>
        <strain evidence="2 3">Cb vi76</strain>
    </source>
</reference>
<feature type="transmembrane region" description="Helical" evidence="1">
    <location>
        <begin position="108"/>
        <end position="124"/>
    </location>
</feature>
<evidence type="ECO:0008006" key="4">
    <source>
        <dbReference type="Google" id="ProtNLM"/>
    </source>
</evidence>
<dbReference type="AlphaFoldDB" id="A0A084T1Q8"/>
<dbReference type="InterPro" id="IPR025686">
    <property type="entry name" value="Glucos_trans_II"/>
</dbReference>
<accession>A0A084T1Q8</accession>
<keyword evidence="1" id="KW-0472">Membrane</keyword>
<gene>
    <name evidence="2" type="ORF">Q664_01700</name>
</gene>
<protein>
    <recommendedName>
        <fullName evidence="4">Glucosyl transferase GtrII</fullName>
    </recommendedName>
</protein>
<feature type="transmembrane region" description="Helical" evidence="1">
    <location>
        <begin position="208"/>
        <end position="225"/>
    </location>
</feature>
<sequence>MPLLGALSRRELLLFASTFCVLLMTWTPRLSQTFYSGDDYVMSQTAHRVQETMLGQGRFGLALFLRLQEALGAPHGRTITLYTWLALLLMALGGVLLARMWRMTNERWLPFVVCPLVFIHPYFAELWAFRGVPALACLSLLPAMLAVEQTRLHGWRGMPGALLLLTFSLSIYQTSFNVLVALIAVGALLELGRSEGNWGETRLILARWWPAACVLPLGSLCYLLVNKGVQLIFRPPALARTQFLSLEGIPERLGQLKQLFKIMLRDEAFSTRLVTGLQAALVLSALALIALQLWKQRNPAKSAWMVLLSGISLLATVGVLMLLEEWWPTPRTRIAFAFAMSGHLALAYMLAPSRLRPLLATVAGLLLWGFAGIDQQFSADQFVVNQLDRVTAQKVAFLQEQDPQLRDLRKVAFVGHPFSYPGTRVDSDTNVSAMATTWSHAGLMRMVTGQVYVPLVGEEYALGVQECANGPKWPDERAFRKMGELLFVCF</sequence>